<name>A0A177AYS1_9BILA</name>
<evidence type="ECO:0000256" key="7">
    <source>
        <dbReference type="ARBA" id="ARBA00023117"/>
    </source>
</evidence>
<feature type="domain" description="Bromo" evidence="12">
    <location>
        <begin position="1183"/>
        <end position="1253"/>
    </location>
</feature>
<evidence type="ECO:0000256" key="8">
    <source>
        <dbReference type="ARBA" id="ARBA00023163"/>
    </source>
</evidence>
<organism evidence="14 15">
    <name type="scientific">Intoshia linei</name>
    <dbReference type="NCBI Taxonomy" id="1819745"/>
    <lineage>
        <taxon>Eukaryota</taxon>
        <taxon>Metazoa</taxon>
        <taxon>Spiralia</taxon>
        <taxon>Lophotrochozoa</taxon>
        <taxon>Mesozoa</taxon>
        <taxon>Orthonectida</taxon>
        <taxon>Rhopaluridae</taxon>
        <taxon>Intoshia</taxon>
    </lineage>
</organism>
<dbReference type="PRINTS" id="PR00503">
    <property type="entry name" value="BROMODOMAIN"/>
</dbReference>
<evidence type="ECO:0000256" key="2">
    <source>
        <dbReference type="ARBA" id="ARBA00022723"/>
    </source>
</evidence>
<dbReference type="GO" id="GO:0005634">
    <property type="term" value="C:nucleus"/>
    <property type="evidence" value="ECO:0007669"/>
    <property type="project" value="UniProtKB-SubCell"/>
</dbReference>
<dbReference type="AlphaFoldDB" id="A0A177AYS1"/>
<dbReference type="Gene3D" id="3.30.40.10">
    <property type="entry name" value="Zinc/RING finger domain, C3HC4 (zinc finger)"/>
    <property type="match status" value="1"/>
</dbReference>
<dbReference type="PROSITE" id="PS50014">
    <property type="entry name" value="BROMODOMAIN_2"/>
    <property type="match status" value="1"/>
</dbReference>
<evidence type="ECO:0000256" key="1">
    <source>
        <dbReference type="ARBA" id="ARBA00004123"/>
    </source>
</evidence>
<feature type="domain" description="PHD-type" evidence="13">
    <location>
        <begin position="1070"/>
        <end position="1119"/>
    </location>
</feature>
<dbReference type="OrthoDB" id="784962at2759"/>
<dbReference type="Pfam" id="PF00439">
    <property type="entry name" value="Bromodomain"/>
    <property type="match status" value="1"/>
</dbReference>
<dbReference type="InterPro" id="IPR019786">
    <property type="entry name" value="Zinc_finger_PHD-type_CS"/>
</dbReference>
<evidence type="ECO:0000256" key="9">
    <source>
        <dbReference type="ARBA" id="ARBA00023242"/>
    </source>
</evidence>
<gene>
    <name evidence="14" type="ORF">A3Q56_05757</name>
</gene>
<dbReference type="PROSITE" id="PS50016">
    <property type="entry name" value="ZF_PHD_2"/>
    <property type="match status" value="1"/>
</dbReference>
<keyword evidence="7 10" id="KW-0103">Bromodomain</keyword>
<dbReference type="SMART" id="SM00249">
    <property type="entry name" value="PHD"/>
    <property type="match status" value="2"/>
</dbReference>
<evidence type="ECO:0000259" key="12">
    <source>
        <dbReference type="PROSITE" id="PS50014"/>
    </source>
</evidence>
<comment type="subcellular location">
    <subcellularLocation>
        <location evidence="1">Nucleus</location>
    </subcellularLocation>
</comment>
<dbReference type="Pfam" id="PF00628">
    <property type="entry name" value="PHD"/>
    <property type="match status" value="1"/>
</dbReference>
<evidence type="ECO:0000313" key="14">
    <source>
        <dbReference type="EMBL" id="OAF66523.1"/>
    </source>
</evidence>
<evidence type="ECO:0000256" key="6">
    <source>
        <dbReference type="ARBA" id="ARBA00023054"/>
    </source>
</evidence>
<dbReference type="InterPro" id="IPR013083">
    <property type="entry name" value="Znf_RING/FYVE/PHD"/>
</dbReference>
<keyword evidence="5" id="KW-0805">Transcription regulation</keyword>
<keyword evidence="8" id="KW-0804">Transcription</keyword>
<evidence type="ECO:0000256" key="5">
    <source>
        <dbReference type="ARBA" id="ARBA00023015"/>
    </source>
</evidence>
<accession>A0A177AYS1</accession>
<proteinExistence type="predicted"/>
<keyword evidence="15" id="KW-1185">Reference proteome</keyword>
<dbReference type="InterPro" id="IPR011011">
    <property type="entry name" value="Znf_FYVE_PHD"/>
</dbReference>
<dbReference type="InterPro" id="IPR019787">
    <property type="entry name" value="Znf_PHD-finger"/>
</dbReference>
<evidence type="ECO:0000256" key="10">
    <source>
        <dbReference type="PROSITE-ProRule" id="PRU00035"/>
    </source>
</evidence>
<dbReference type="PANTHER" id="PTHR45915">
    <property type="entry name" value="TRANSCRIPTION INTERMEDIARY FACTOR"/>
    <property type="match status" value="1"/>
</dbReference>
<keyword evidence="3 11" id="KW-0863">Zinc-finger</keyword>
<keyword evidence="4" id="KW-0862">Zinc</keyword>
<evidence type="ECO:0000259" key="13">
    <source>
        <dbReference type="PROSITE" id="PS50016"/>
    </source>
</evidence>
<sequence>MNQDKLYDPKFNPFMPELCPNERIRKEKKRIHIGNDIESMFSKKYAKVSESIKWPHIKIPNFQNSESSSSERTINVSLSNETSKSNYEPNVPVKYNNYLRYLTGYYDKIKDNFRVQENHNHTSKTNASGVDLKNGVSNFYQNFINLVKNYQKVYKEPEKTYTCQIPNSLKDYKKPNGTVCTENSEYLKESSNLSLHSYPVIDNINIPVDLSIKKSNDKSSMNLQVVNFISKSVKDNVQISDDEAFSRLYYEKCQLPFKYGWRRFIVSINPDNTISRPNNQYICYISQKKKIYKCMDELKNLFNSCNSVERQSLTLENFSYDLKFFINGTSYATEHDINSINIVNGGFAHMLSKENEYIGKNSDKTDRQTVCGLELNLSHIVDKKIQIKIGSLDDISIINFSKQLPQYSIFNENFDFTSNLIQIYEYLCVFEMESMSIFLKKYNINTFDKFMSILFRDFGVESNNNIETKNENFKIKSHYLQIHPKNDGYDDNESTLLQSHSVCITAMAHFCVAFIQDIFKMDENFVNFKCCTTPFVKNISHLNITTVSEFFRLLLKSLKCKDFDCNGSIQNVQSLLEEIPFMSIHPHLKAEIFVNIINEILTYSYTSNTIESSINIVNKLKRESIGVECEIKILQSKIFKLQEKNLTSLDNNNKESCSNGSDFICRDLNLIQNNYSKLDPKSDFSGGEIKINVNLRNLPLPSQKRQYPFLYPRIPYYFDASVYFQLFKTKICDMDKDKSYRLQMELFMNKQMSLKKKIKRSQLNFRTLVLGTDRFCRSYLIFYSLDGLFVQDVKNLILKNCPLKCTKKKWCKISTIESLIDLIKSLNFYGKSEYSLMKNFIKNLDLLIDKLKFDDDDLIEMKNEIIKSENKKNVNLENMVKSKIVSSFISKVYKDCLYNAHTLKNEELCRLLECHLSNVKFEIKENDTVNENEEFLCIKKFPFYINSDFYYKLHFVQTNEKLEEFYHKLVQFSIITESIEMNKCELVNISNRGNSEEWLKNKLLLIFNKINYRFISKSFNRYSKKSTNASTTSCGSLWQDSVNKSTSMSQLVLALLVIESHIEWQVSIIQMICQLCGKSGGKNDLITCNLCNHGYHKFCFKTVPENTKGEWICYTCQSQIPKCRKCMRCGGSKKKMAKCKSCQNKIHYNCAISEKPTKNWFCGGCLYNTNFNELFKTILNKLKKNKNSWPFLNPVDTIKFPSYLKIITKPIDFRQIDCNITQKKYLTPVQFKNDIYLVFDNCGKFHKDDSSIYSSCITLRKLFNTLWNQHMHHVS</sequence>
<dbReference type="SUPFAM" id="SSF47370">
    <property type="entry name" value="Bromodomain"/>
    <property type="match status" value="1"/>
</dbReference>
<dbReference type="EMBL" id="LWCA01000907">
    <property type="protein sequence ID" value="OAF66523.1"/>
    <property type="molecule type" value="Genomic_DNA"/>
</dbReference>
<keyword evidence="6" id="KW-0175">Coiled coil</keyword>
<evidence type="ECO:0000256" key="11">
    <source>
        <dbReference type="PROSITE-ProRule" id="PRU00146"/>
    </source>
</evidence>
<dbReference type="Pfam" id="PF15613">
    <property type="entry name" value="WSD"/>
    <property type="match status" value="1"/>
</dbReference>
<dbReference type="GO" id="GO:0008270">
    <property type="term" value="F:zinc ion binding"/>
    <property type="evidence" value="ECO:0007669"/>
    <property type="project" value="UniProtKB-KW"/>
</dbReference>
<keyword evidence="2" id="KW-0479">Metal-binding</keyword>
<reference evidence="14 15" key="1">
    <citation type="submission" date="2016-04" db="EMBL/GenBank/DDBJ databases">
        <title>The genome of Intoshia linei affirms orthonectids as highly simplified spiralians.</title>
        <authorList>
            <person name="Mikhailov K.V."/>
            <person name="Slusarev G.S."/>
            <person name="Nikitin M.A."/>
            <person name="Logacheva M.D."/>
            <person name="Penin A."/>
            <person name="Aleoshin V."/>
            <person name="Panchin Y.V."/>
        </authorList>
    </citation>
    <scope>NUCLEOTIDE SEQUENCE [LARGE SCALE GENOMIC DNA]</scope>
    <source>
        <strain evidence="14">Intl2013</strain>
        <tissue evidence="14">Whole animal</tissue>
    </source>
</reference>
<comment type="caution">
    <text evidence="14">The sequence shown here is derived from an EMBL/GenBank/DDBJ whole genome shotgun (WGS) entry which is preliminary data.</text>
</comment>
<dbReference type="Proteomes" id="UP000078046">
    <property type="component" value="Unassembled WGS sequence"/>
</dbReference>
<evidence type="ECO:0000256" key="3">
    <source>
        <dbReference type="ARBA" id="ARBA00022771"/>
    </source>
</evidence>
<evidence type="ECO:0000313" key="15">
    <source>
        <dbReference type="Proteomes" id="UP000078046"/>
    </source>
</evidence>
<evidence type="ECO:0000256" key="4">
    <source>
        <dbReference type="ARBA" id="ARBA00022833"/>
    </source>
</evidence>
<dbReference type="InterPro" id="IPR036427">
    <property type="entry name" value="Bromodomain-like_sf"/>
</dbReference>
<dbReference type="Gene3D" id="1.20.920.10">
    <property type="entry name" value="Bromodomain-like"/>
    <property type="match status" value="1"/>
</dbReference>
<keyword evidence="9" id="KW-0539">Nucleus</keyword>
<dbReference type="InterPro" id="IPR001965">
    <property type="entry name" value="Znf_PHD"/>
</dbReference>
<dbReference type="SMART" id="SM00297">
    <property type="entry name" value="BROMO"/>
    <property type="match status" value="1"/>
</dbReference>
<dbReference type="InterPro" id="IPR001487">
    <property type="entry name" value="Bromodomain"/>
</dbReference>
<dbReference type="PANTHER" id="PTHR45915:SF2">
    <property type="entry name" value="TOUTATIS, ISOFORM E"/>
    <property type="match status" value="1"/>
</dbReference>
<dbReference type="GO" id="GO:0000785">
    <property type="term" value="C:chromatin"/>
    <property type="evidence" value="ECO:0007669"/>
    <property type="project" value="TreeGrafter"/>
</dbReference>
<dbReference type="InterPro" id="IPR028941">
    <property type="entry name" value="WHIM2_dom"/>
</dbReference>
<protein>
    <submittedName>
        <fullName evidence="14">Uncharacterized protein</fullName>
    </submittedName>
</protein>
<dbReference type="SUPFAM" id="SSF57903">
    <property type="entry name" value="FYVE/PHD zinc finger"/>
    <property type="match status" value="2"/>
</dbReference>
<dbReference type="PROSITE" id="PS01359">
    <property type="entry name" value="ZF_PHD_1"/>
    <property type="match status" value="1"/>
</dbReference>